<evidence type="ECO:0008006" key="3">
    <source>
        <dbReference type="Google" id="ProtNLM"/>
    </source>
</evidence>
<accession>A0ABP9PUM8</accession>
<evidence type="ECO:0000313" key="1">
    <source>
        <dbReference type="EMBL" id="GAA5150102.1"/>
    </source>
</evidence>
<proteinExistence type="predicted"/>
<protein>
    <recommendedName>
        <fullName evidence="3">DUF1579 domain-containing protein</fullName>
    </recommendedName>
</protein>
<sequence length="159" mass="18198">MCAVDSVLTFMTDTRQMLAPLVGEWSLAMVMPGDERPDPLPDVGARTVWEWIGDSDLLLQKWSIPFGGTPDGLAVIAWDEERGTLLQHYFDDRTVVRVYEVRLDGAELTIERTQADFSPLHFSQRYVGTVTKDLIDGAWFMAEDHRTWAKDFDLIYTRL</sequence>
<name>A0ABP9PUM8_9ACTN</name>
<dbReference type="EMBL" id="BAABKG010000003">
    <property type="protein sequence ID" value="GAA5150102.1"/>
    <property type="molecule type" value="Genomic_DNA"/>
</dbReference>
<evidence type="ECO:0000313" key="2">
    <source>
        <dbReference type="Proteomes" id="UP001500221"/>
    </source>
</evidence>
<gene>
    <name evidence="1" type="ORF">GCM10023340_26470</name>
</gene>
<comment type="caution">
    <text evidence="1">The sequence shown here is derived from an EMBL/GenBank/DDBJ whole genome shotgun (WGS) entry which is preliminary data.</text>
</comment>
<dbReference type="Proteomes" id="UP001500221">
    <property type="component" value="Unassembled WGS sequence"/>
</dbReference>
<reference evidence="2" key="1">
    <citation type="journal article" date="2019" name="Int. J. Syst. Evol. Microbiol.">
        <title>The Global Catalogue of Microorganisms (GCM) 10K type strain sequencing project: providing services to taxonomists for standard genome sequencing and annotation.</title>
        <authorList>
            <consortium name="The Broad Institute Genomics Platform"/>
            <consortium name="The Broad Institute Genome Sequencing Center for Infectious Disease"/>
            <person name="Wu L."/>
            <person name="Ma J."/>
        </authorList>
    </citation>
    <scope>NUCLEOTIDE SEQUENCE [LARGE SCALE GENOMIC DNA]</scope>
    <source>
        <strain evidence="2">JCM 18459</strain>
    </source>
</reference>
<keyword evidence="2" id="KW-1185">Reference proteome</keyword>
<organism evidence="1 2">
    <name type="scientific">Nocardioides marinquilinus</name>
    <dbReference type="NCBI Taxonomy" id="1210400"/>
    <lineage>
        <taxon>Bacteria</taxon>
        <taxon>Bacillati</taxon>
        <taxon>Actinomycetota</taxon>
        <taxon>Actinomycetes</taxon>
        <taxon>Propionibacteriales</taxon>
        <taxon>Nocardioidaceae</taxon>
        <taxon>Nocardioides</taxon>
    </lineage>
</organism>